<feature type="transmembrane region" description="Helical" evidence="1">
    <location>
        <begin position="12"/>
        <end position="35"/>
    </location>
</feature>
<dbReference type="Proteomes" id="UP001595530">
    <property type="component" value="Unassembled WGS sequence"/>
</dbReference>
<organism evidence="2 3">
    <name type="scientific">Undibacterium arcticum</name>
    <dbReference type="NCBI Taxonomy" id="1762892"/>
    <lineage>
        <taxon>Bacteria</taxon>
        <taxon>Pseudomonadati</taxon>
        <taxon>Pseudomonadota</taxon>
        <taxon>Betaproteobacteria</taxon>
        <taxon>Burkholderiales</taxon>
        <taxon>Oxalobacteraceae</taxon>
        <taxon>Undibacterium</taxon>
    </lineage>
</organism>
<dbReference type="RefSeq" id="WP_390331448.1">
    <property type="nucleotide sequence ID" value="NZ_JBHRTP010000024.1"/>
</dbReference>
<keyword evidence="1" id="KW-0812">Transmembrane</keyword>
<comment type="caution">
    <text evidence="2">The sequence shown here is derived from an EMBL/GenBank/DDBJ whole genome shotgun (WGS) entry which is preliminary data.</text>
</comment>
<dbReference type="EMBL" id="JBHRTP010000024">
    <property type="protein sequence ID" value="MFC3108238.1"/>
    <property type="molecule type" value="Genomic_DNA"/>
</dbReference>
<keyword evidence="3" id="KW-1185">Reference proteome</keyword>
<evidence type="ECO:0000256" key="1">
    <source>
        <dbReference type="SAM" id="Phobius"/>
    </source>
</evidence>
<evidence type="ECO:0000313" key="2">
    <source>
        <dbReference type="EMBL" id="MFC3108238.1"/>
    </source>
</evidence>
<keyword evidence="1" id="KW-0472">Membrane</keyword>
<proteinExistence type="predicted"/>
<name>A0ABV7F2B3_9BURK</name>
<accession>A0ABV7F2B3</accession>
<keyword evidence="1" id="KW-1133">Transmembrane helix</keyword>
<evidence type="ECO:0000313" key="3">
    <source>
        <dbReference type="Proteomes" id="UP001595530"/>
    </source>
</evidence>
<reference evidence="3" key="1">
    <citation type="journal article" date="2019" name="Int. J. Syst. Evol. Microbiol.">
        <title>The Global Catalogue of Microorganisms (GCM) 10K type strain sequencing project: providing services to taxonomists for standard genome sequencing and annotation.</title>
        <authorList>
            <consortium name="The Broad Institute Genomics Platform"/>
            <consortium name="The Broad Institute Genome Sequencing Center for Infectious Disease"/>
            <person name="Wu L."/>
            <person name="Ma J."/>
        </authorList>
    </citation>
    <scope>NUCLEOTIDE SEQUENCE [LARGE SCALE GENOMIC DNA]</scope>
    <source>
        <strain evidence="3">KCTC 42986</strain>
    </source>
</reference>
<sequence>MPPTHPFYVDWTFWAVIVALLAVLLSQLPPVHILLRPKRLEVEVHSRLQVTHQVGNPNVGLYVNIANTGGRELRVRRVQVDVSRDGKYLGALPAQNYFETPSSQSSVLFVPFSLKPGEHWGHAVNFLSFFDRQTEKLYRQNQSALDADIRRKLDARPKGDEQIVVAEQSLVAPFTALFDRLFIWEPGEYVFALSVNADPGSASYTKKYRFTLYESDTLALRKNAEDYQYGGGISYNVPRHVGVFVPLAEHVG</sequence>
<gene>
    <name evidence="2" type="ORF">ACFOFO_09730</name>
</gene>
<protein>
    <submittedName>
        <fullName evidence="2">Uncharacterized protein</fullName>
    </submittedName>
</protein>